<proteinExistence type="inferred from homology"/>
<accession>A0A9X0JKM7</accession>
<dbReference type="CDD" id="cd03257">
    <property type="entry name" value="ABC_NikE_OppD_transporters"/>
    <property type="match status" value="2"/>
</dbReference>
<comment type="similarity">
    <text evidence="1">Belongs to the ABC transporter superfamily.</text>
</comment>
<organism evidence="6 7">
    <name type="scientific">Pseudomonas lutea</name>
    <dbReference type="NCBI Taxonomy" id="243924"/>
    <lineage>
        <taxon>Bacteria</taxon>
        <taxon>Pseudomonadati</taxon>
        <taxon>Pseudomonadota</taxon>
        <taxon>Gammaproteobacteria</taxon>
        <taxon>Pseudomonadales</taxon>
        <taxon>Pseudomonadaceae</taxon>
        <taxon>Pseudomonas</taxon>
    </lineage>
</organism>
<keyword evidence="3" id="KW-0547">Nucleotide-binding</keyword>
<dbReference type="GO" id="GO:0015833">
    <property type="term" value="P:peptide transport"/>
    <property type="evidence" value="ECO:0007669"/>
    <property type="project" value="InterPro"/>
</dbReference>
<dbReference type="OrthoDB" id="9784450at2"/>
<dbReference type="InterPro" id="IPR003439">
    <property type="entry name" value="ABC_transporter-like_ATP-bd"/>
</dbReference>
<sequence length="613" mass="65903">MTQLIRVEDLRVVAGDPGQEVEIVKGLSFALERGEVLALIGESGSGKTTIALALLGYARRGCRLSGGVVQVGDHDMLALSEKQLQGLRGNRVSYIAQSAAAAFNPAKKLLDQVVEGPLIHGLGTRAELEAKAIGLFHDLALPNPERIGRRYPHQVSGGQLQRVMAAMALISDPLLVVLDEPTTALDVTTQIDVLRAFKRVVRERGATAVYVSHDLAVVAQMADQIVVLNGGQILEQSATAPLLKAPAHDYTRSLLAAARPDTRIRPPCGVAEEAPLLTISGLTAGYGNKNLHGMPAIRVLEDIDLTVRRGQAIGVIGESGSGKSTLARVVAGLLTPALGALTFDGQPLGGSLSERTPEQFRRIQMVFQNADTALNPMHSVATILSRPLKMYFGLKGAALQARIGELLDLVRLPRDMADRRPNELSGGQKQRVNLARALAAKPDLILCDEVTSALDTVVGAAILELLRDLRQQLGVSYLFISHDISTVRALCDDIVVMYSGHKVHAGRRESFTEAPYHPYTDLLIHSVPELRQGWLETCGATHGELPPIGERANLPELCTFLNRCPVRVDGLCNRTAPKRRTLDNGSEILCHRDGADLLATQRGVTLTSLGAYA</sequence>
<dbReference type="Proteomes" id="UP000029719">
    <property type="component" value="Unassembled WGS sequence"/>
</dbReference>
<dbReference type="SUPFAM" id="SSF52540">
    <property type="entry name" value="P-loop containing nucleoside triphosphate hydrolases"/>
    <property type="match status" value="2"/>
</dbReference>
<evidence type="ECO:0000256" key="4">
    <source>
        <dbReference type="ARBA" id="ARBA00022840"/>
    </source>
</evidence>
<reference evidence="6 7" key="1">
    <citation type="submission" date="2014-09" db="EMBL/GenBank/DDBJ databases">
        <title>Genome sequence of Pseudomonas lutea strain DSM 17257T.</title>
        <authorList>
            <person name="Kwak Y."/>
            <person name="Shin J.-H."/>
        </authorList>
    </citation>
    <scope>NUCLEOTIDE SEQUENCE [LARGE SCALE GENOMIC DNA]</scope>
    <source>
        <strain evidence="6 7">DSM 17257</strain>
    </source>
</reference>
<dbReference type="InterPro" id="IPR003593">
    <property type="entry name" value="AAA+_ATPase"/>
</dbReference>
<dbReference type="GO" id="GO:0005524">
    <property type="term" value="F:ATP binding"/>
    <property type="evidence" value="ECO:0007669"/>
    <property type="project" value="UniProtKB-KW"/>
</dbReference>
<evidence type="ECO:0000256" key="2">
    <source>
        <dbReference type="ARBA" id="ARBA00022448"/>
    </source>
</evidence>
<dbReference type="PROSITE" id="PS50893">
    <property type="entry name" value="ABC_TRANSPORTER_2"/>
    <property type="match status" value="2"/>
</dbReference>
<dbReference type="AlphaFoldDB" id="A0A9X0JKM7"/>
<feature type="domain" description="ABC transporter" evidence="5">
    <location>
        <begin position="5"/>
        <end position="255"/>
    </location>
</feature>
<dbReference type="GO" id="GO:0016887">
    <property type="term" value="F:ATP hydrolysis activity"/>
    <property type="evidence" value="ECO:0007669"/>
    <property type="project" value="InterPro"/>
</dbReference>
<name>A0A9X0JKM7_9PSED</name>
<dbReference type="InterPro" id="IPR017871">
    <property type="entry name" value="ABC_transporter-like_CS"/>
</dbReference>
<keyword evidence="4" id="KW-0067">ATP-binding</keyword>
<gene>
    <name evidence="6" type="ORF">LT42_09200</name>
</gene>
<dbReference type="SMART" id="SM00382">
    <property type="entry name" value="AAA"/>
    <property type="match status" value="2"/>
</dbReference>
<dbReference type="NCBIfam" id="NF007739">
    <property type="entry name" value="PRK10419.1"/>
    <property type="match status" value="2"/>
</dbReference>
<dbReference type="PANTHER" id="PTHR43776:SF7">
    <property type="entry name" value="D,D-DIPEPTIDE TRANSPORT ATP-BINDING PROTEIN DDPF-RELATED"/>
    <property type="match status" value="1"/>
</dbReference>
<dbReference type="InterPro" id="IPR027417">
    <property type="entry name" value="P-loop_NTPase"/>
</dbReference>
<dbReference type="FunFam" id="3.40.50.300:FF:002585">
    <property type="entry name" value="Glutathione import ATP-binding protein GsiA"/>
    <property type="match status" value="1"/>
</dbReference>
<evidence type="ECO:0000256" key="1">
    <source>
        <dbReference type="ARBA" id="ARBA00005417"/>
    </source>
</evidence>
<dbReference type="Pfam" id="PF08352">
    <property type="entry name" value="oligo_HPY"/>
    <property type="match status" value="1"/>
</dbReference>
<evidence type="ECO:0000313" key="6">
    <source>
        <dbReference type="EMBL" id="KGF66062.1"/>
    </source>
</evidence>
<dbReference type="GO" id="GO:0055085">
    <property type="term" value="P:transmembrane transport"/>
    <property type="evidence" value="ECO:0007669"/>
    <property type="project" value="UniProtKB-ARBA"/>
</dbReference>
<evidence type="ECO:0000259" key="5">
    <source>
        <dbReference type="PROSITE" id="PS50893"/>
    </source>
</evidence>
<dbReference type="PROSITE" id="PS00211">
    <property type="entry name" value="ABC_TRANSPORTER_1"/>
    <property type="match status" value="1"/>
</dbReference>
<feature type="domain" description="ABC transporter" evidence="5">
    <location>
        <begin position="277"/>
        <end position="524"/>
    </location>
</feature>
<protein>
    <submittedName>
        <fullName evidence="6">ABC transporter</fullName>
    </submittedName>
</protein>
<dbReference type="Gene3D" id="3.40.50.300">
    <property type="entry name" value="P-loop containing nucleotide triphosphate hydrolases"/>
    <property type="match status" value="2"/>
</dbReference>
<dbReference type="Pfam" id="PF00005">
    <property type="entry name" value="ABC_tran"/>
    <property type="match status" value="2"/>
</dbReference>
<keyword evidence="2" id="KW-0813">Transport</keyword>
<dbReference type="InterPro" id="IPR050319">
    <property type="entry name" value="ABC_transp_ATP-bind"/>
</dbReference>
<evidence type="ECO:0000256" key="3">
    <source>
        <dbReference type="ARBA" id="ARBA00022741"/>
    </source>
</evidence>
<dbReference type="EMBL" id="JRMB01000001">
    <property type="protein sequence ID" value="KGF66062.1"/>
    <property type="molecule type" value="Genomic_DNA"/>
</dbReference>
<evidence type="ECO:0000313" key="7">
    <source>
        <dbReference type="Proteomes" id="UP000029719"/>
    </source>
</evidence>
<dbReference type="NCBIfam" id="TIGR01727">
    <property type="entry name" value="oligo_HPY"/>
    <property type="match status" value="1"/>
</dbReference>
<dbReference type="RefSeq" id="WP_037011684.1">
    <property type="nucleotide sequence ID" value="NZ_JRMB01000001.1"/>
</dbReference>
<comment type="caution">
    <text evidence="6">The sequence shown here is derived from an EMBL/GenBank/DDBJ whole genome shotgun (WGS) entry which is preliminary data.</text>
</comment>
<dbReference type="PANTHER" id="PTHR43776">
    <property type="entry name" value="TRANSPORT ATP-BINDING PROTEIN"/>
    <property type="match status" value="1"/>
</dbReference>
<dbReference type="InterPro" id="IPR013563">
    <property type="entry name" value="Oligopep_ABC_C"/>
</dbReference>